<dbReference type="PROSITE" id="PS50263">
    <property type="entry name" value="CN_HYDROLASE"/>
    <property type="match status" value="1"/>
</dbReference>
<dbReference type="PANTHER" id="PTHR23088">
    <property type="entry name" value="NITRILASE-RELATED"/>
    <property type="match status" value="1"/>
</dbReference>
<evidence type="ECO:0000313" key="4">
    <source>
        <dbReference type="Proteomes" id="UP001232445"/>
    </source>
</evidence>
<dbReference type="CDD" id="cd07574">
    <property type="entry name" value="nitrilase_Rim1_like"/>
    <property type="match status" value="1"/>
</dbReference>
<feature type="domain" description="N-acetyltransferase" evidence="2">
    <location>
        <begin position="13"/>
        <end position="212"/>
    </location>
</feature>
<dbReference type="Gene3D" id="3.60.110.10">
    <property type="entry name" value="Carbon-nitrogen hydrolase"/>
    <property type="match status" value="1"/>
</dbReference>
<dbReference type="SUPFAM" id="SSF55729">
    <property type="entry name" value="Acyl-CoA N-acyltransferases (Nat)"/>
    <property type="match status" value="1"/>
</dbReference>
<gene>
    <name evidence="3" type="ORF">J2S00_000590</name>
</gene>
<evidence type="ECO:0000313" key="3">
    <source>
        <dbReference type="EMBL" id="MDQ0337807.1"/>
    </source>
</evidence>
<dbReference type="Pfam" id="PF00795">
    <property type="entry name" value="CN_hydrolase"/>
    <property type="match status" value="1"/>
</dbReference>
<dbReference type="Gene3D" id="3.40.630.30">
    <property type="match status" value="1"/>
</dbReference>
<reference evidence="3 4" key="1">
    <citation type="submission" date="2023-07" db="EMBL/GenBank/DDBJ databases">
        <title>Genomic Encyclopedia of Type Strains, Phase IV (KMG-IV): sequencing the most valuable type-strain genomes for metagenomic binning, comparative biology and taxonomic classification.</title>
        <authorList>
            <person name="Goeker M."/>
        </authorList>
    </citation>
    <scope>NUCLEOTIDE SEQUENCE [LARGE SCALE GENOMIC DNA]</scope>
    <source>
        <strain evidence="3 4">DSM 17740</strain>
    </source>
</reference>
<dbReference type="InterPro" id="IPR036526">
    <property type="entry name" value="C-N_Hydrolase_sf"/>
</dbReference>
<proteinExistence type="predicted"/>
<sequence length="514" mass="59100">MTEIDLSRLEKKIIVRNMRLDDVDEIVELANLAYGIPGVAFRKEQYESQVRIFPEGQFCVEYDGKIVGSCSSLIVNFDEYGEDHTLAEISGDGFIRNHNPNGINLYGIEVVVHPEYRHMKIGRRLYEARRKLCRKLNLKSIVFGGRMPNYHKYADKLTPEEYVEQVIKKKIYDPVITFQLMNGFVFRKVMPNYLPADHESCQNATLMEWHNEDYLPRSTYQAGNYRRSLPVRISSVQYLMKPVSSFDEFAIQCEYHIRAASHIRSDFIVFPEGFTMQLASCSQEKNWSKQVERLSEHTAAYIALFSELAVKFSVNIIGGSHYLLEKDSLYNVAFLFRRDGTIDKQYKLHIPSAERKWQGVQGGDDARVFDTDCGKIAILIGYDIHFPELGRIAAEQGAQMIFTPFAADNQQSYWRIRYCAQARAIENQVFVVTSAAVGNLNYIPQVQEQYGQSGIYSPCDFSFPSTGIVAECEPNTKTMVTGEVDLEILRRNREIGSVTPLKDRRIQIYEVYTR</sequence>
<organism evidence="3 4">
    <name type="scientific">Caldalkalibacillus uzonensis</name>
    <dbReference type="NCBI Taxonomy" id="353224"/>
    <lineage>
        <taxon>Bacteria</taxon>
        <taxon>Bacillati</taxon>
        <taxon>Bacillota</taxon>
        <taxon>Bacilli</taxon>
        <taxon>Bacillales</taxon>
        <taxon>Bacillaceae</taxon>
        <taxon>Caldalkalibacillus</taxon>
    </lineage>
</organism>
<dbReference type="EMBL" id="JAUSUQ010000002">
    <property type="protein sequence ID" value="MDQ0337807.1"/>
    <property type="molecule type" value="Genomic_DNA"/>
</dbReference>
<dbReference type="Proteomes" id="UP001232445">
    <property type="component" value="Unassembled WGS sequence"/>
</dbReference>
<dbReference type="InterPro" id="IPR000182">
    <property type="entry name" value="GNAT_dom"/>
</dbReference>
<dbReference type="SUPFAM" id="SSF56317">
    <property type="entry name" value="Carbon-nitrogen hydrolase"/>
    <property type="match status" value="1"/>
</dbReference>
<dbReference type="InterPro" id="IPR016181">
    <property type="entry name" value="Acyl_CoA_acyltransferase"/>
</dbReference>
<keyword evidence="4" id="KW-1185">Reference proteome</keyword>
<dbReference type="Pfam" id="PF00583">
    <property type="entry name" value="Acetyltransf_1"/>
    <property type="match status" value="1"/>
</dbReference>
<dbReference type="PANTHER" id="PTHR23088:SF50">
    <property type="entry name" value="HYDROLASE YHCX"/>
    <property type="match status" value="1"/>
</dbReference>
<name>A0ABU0CN10_9BACI</name>
<accession>A0ABU0CN10</accession>
<evidence type="ECO:0000259" key="1">
    <source>
        <dbReference type="PROSITE" id="PS50263"/>
    </source>
</evidence>
<dbReference type="PROSITE" id="PS51186">
    <property type="entry name" value="GNAT"/>
    <property type="match status" value="1"/>
</dbReference>
<protein>
    <submittedName>
        <fullName evidence="3">Amidohydrolase/ribosomal protein S18 acetylase RimI-like enzyme</fullName>
    </submittedName>
</protein>
<dbReference type="CDD" id="cd04301">
    <property type="entry name" value="NAT_SF"/>
    <property type="match status" value="1"/>
</dbReference>
<evidence type="ECO:0000259" key="2">
    <source>
        <dbReference type="PROSITE" id="PS51186"/>
    </source>
</evidence>
<dbReference type="RefSeq" id="WP_307335240.1">
    <property type="nucleotide sequence ID" value="NZ_JAUSUQ010000002.1"/>
</dbReference>
<comment type="caution">
    <text evidence="3">The sequence shown here is derived from an EMBL/GenBank/DDBJ whole genome shotgun (WGS) entry which is preliminary data.</text>
</comment>
<dbReference type="InterPro" id="IPR003010">
    <property type="entry name" value="C-N_Hydrolase"/>
</dbReference>
<feature type="domain" description="CN hydrolase" evidence="1">
    <location>
        <begin position="231"/>
        <end position="486"/>
    </location>
</feature>